<dbReference type="RefSeq" id="XP_047735988.1">
    <property type="nucleotide sequence ID" value="XM_047880032.1"/>
</dbReference>
<keyword evidence="2" id="KW-0963">Cytoplasm</keyword>
<dbReference type="OrthoDB" id="202825at2759"/>
<keyword evidence="4" id="KW-0547">Nucleotide-binding</keyword>
<name>A0A979FGZ9_HYAAZ</name>
<feature type="compositionally biased region" description="Basic and acidic residues" evidence="6">
    <location>
        <begin position="404"/>
        <end position="414"/>
    </location>
</feature>
<accession>A0A979FGZ9</accession>
<feature type="compositionally biased region" description="Basic and acidic residues" evidence="6">
    <location>
        <begin position="505"/>
        <end position="515"/>
    </location>
</feature>
<evidence type="ECO:0000256" key="3">
    <source>
        <dbReference type="ARBA" id="ARBA00022598"/>
    </source>
</evidence>
<dbReference type="Pfam" id="PF03133">
    <property type="entry name" value="TTL"/>
    <property type="match status" value="1"/>
</dbReference>
<dbReference type="Proteomes" id="UP000694843">
    <property type="component" value="Unplaced"/>
</dbReference>
<feature type="compositionally biased region" description="Acidic residues" evidence="6">
    <location>
        <begin position="415"/>
        <end position="426"/>
    </location>
</feature>
<comment type="subcellular location">
    <subcellularLocation>
        <location evidence="1">Cytoplasm</location>
    </subcellularLocation>
</comment>
<keyword evidence="3" id="KW-0436">Ligase</keyword>
<dbReference type="GO" id="GO:0003341">
    <property type="term" value="P:cilium movement"/>
    <property type="evidence" value="ECO:0007669"/>
    <property type="project" value="TreeGrafter"/>
</dbReference>
<evidence type="ECO:0000256" key="5">
    <source>
        <dbReference type="ARBA" id="ARBA00022840"/>
    </source>
</evidence>
<dbReference type="GO" id="GO:0015630">
    <property type="term" value="C:microtubule cytoskeleton"/>
    <property type="evidence" value="ECO:0007669"/>
    <property type="project" value="TreeGrafter"/>
</dbReference>
<dbReference type="SUPFAM" id="SSF56059">
    <property type="entry name" value="Glutathione synthetase ATP-binding domain-like"/>
    <property type="match status" value="1"/>
</dbReference>
<organism evidence="7 8">
    <name type="scientific">Hyalella azteca</name>
    <name type="common">Amphipod</name>
    <dbReference type="NCBI Taxonomy" id="294128"/>
    <lineage>
        <taxon>Eukaryota</taxon>
        <taxon>Metazoa</taxon>
        <taxon>Ecdysozoa</taxon>
        <taxon>Arthropoda</taxon>
        <taxon>Crustacea</taxon>
        <taxon>Multicrustacea</taxon>
        <taxon>Malacostraca</taxon>
        <taxon>Eumalacostraca</taxon>
        <taxon>Peracarida</taxon>
        <taxon>Amphipoda</taxon>
        <taxon>Senticaudata</taxon>
        <taxon>Talitrida</taxon>
        <taxon>Talitroidea</taxon>
        <taxon>Hyalellidae</taxon>
        <taxon>Hyalella</taxon>
    </lineage>
</organism>
<dbReference type="Gene3D" id="3.30.470.20">
    <property type="entry name" value="ATP-grasp fold, B domain"/>
    <property type="match status" value="1"/>
</dbReference>
<evidence type="ECO:0000313" key="7">
    <source>
        <dbReference type="Proteomes" id="UP000694843"/>
    </source>
</evidence>
<dbReference type="PANTHER" id="PTHR45870:SF2">
    <property type="entry name" value="TUBULIN MONOGLYCYLASE TTLL3"/>
    <property type="match status" value="1"/>
</dbReference>
<evidence type="ECO:0000313" key="8">
    <source>
        <dbReference type="RefSeq" id="XP_047735988.1"/>
    </source>
</evidence>
<feature type="region of interest" description="Disordered" evidence="6">
    <location>
        <begin position="383"/>
        <end position="431"/>
    </location>
</feature>
<dbReference type="InterPro" id="IPR051437">
    <property type="entry name" value="TTLL_monoglycylase"/>
</dbReference>
<evidence type="ECO:0000256" key="4">
    <source>
        <dbReference type="ARBA" id="ARBA00022741"/>
    </source>
</evidence>
<keyword evidence="7" id="KW-1185">Reference proteome</keyword>
<dbReference type="GO" id="GO:0005524">
    <property type="term" value="F:ATP binding"/>
    <property type="evidence" value="ECO:0007669"/>
    <property type="project" value="UniProtKB-KW"/>
</dbReference>
<dbReference type="KEGG" id="hazt:108670331"/>
<dbReference type="GO" id="GO:0060271">
    <property type="term" value="P:cilium assembly"/>
    <property type="evidence" value="ECO:0007669"/>
    <property type="project" value="TreeGrafter"/>
</dbReference>
<evidence type="ECO:0000256" key="1">
    <source>
        <dbReference type="ARBA" id="ARBA00004496"/>
    </source>
</evidence>
<dbReference type="GO" id="GO:0005930">
    <property type="term" value="C:axoneme"/>
    <property type="evidence" value="ECO:0007669"/>
    <property type="project" value="TreeGrafter"/>
</dbReference>
<dbReference type="AlphaFoldDB" id="A0A979FGZ9"/>
<dbReference type="InterPro" id="IPR004344">
    <property type="entry name" value="TTL/TTLL_fam"/>
</dbReference>
<reference evidence="8" key="1">
    <citation type="submission" date="2025-08" db="UniProtKB">
        <authorList>
            <consortium name="RefSeq"/>
        </authorList>
    </citation>
    <scope>IDENTIFICATION</scope>
    <source>
        <tissue evidence="8">Whole organism</tissue>
    </source>
</reference>
<dbReference type="GeneID" id="108670331"/>
<gene>
    <name evidence="8" type="primary">LOC108670331</name>
</gene>
<dbReference type="PROSITE" id="PS51221">
    <property type="entry name" value="TTL"/>
    <property type="match status" value="1"/>
</dbReference>
<protein>
    <submittedName>
        <fullName evidence="8">Uncharacterized protein LOC108670331</fullName>
    </submittedName>
</protein>
<evidence type="ECO:0000256" key="6">
    <source>
        <dbReference type="SAM" id="MobiDB-lite"/>
    </source>
</evidence>
<dbReference type="PANTHER" id="PTHR45870">
    <property type="entry name" value="TUBULIN MONOGLYCYLASE TTLL3"/>
    <property type="match status" value="1"/>
</dbReference>
<proteinExistence type="predicted"/>
<keyword evidence="5" id="KW-0067">ATP-binding</keyword>
<sequence length="992" mass="113075">MSRMNVEINSNLELPSRLNKPRDISIYGRNESSVNKLVRFCYNGYQQMSEDSVRGRRTKFNFCTGTQSNEKFITPSSITVRKHVKKISEDFTLTQLNFESSHKRKSNMIKVDPSQLISPRVPRGLNFMQVTCKKCDDLASQPAVLPVIRSAGSIGTACGTAESVAGVDSHAITNCVDERSFVAMTSLSDALLDTLNLTIPSSLNGESKSSLVANSSSLDVINSGNEMRYRSSSRNRRHSASISPRIQRVTLQQLKRARQFTERAIKEGRVFSIYGHFPAVRAALKSRGWVEKLLHRAPYINPHPANCVCFQASCSSNSSTLISQSITLSSTVCADLHQTPKISIAPSRCTLNFVEINRKSCNYMRKKRSIQIRNIEEAEFTQIDRNSENDAPCESQTDVDTTAEEIHASEREDISPDDCPEESEGLESDKSKKNSVKLTKFKFNPTTLCPLEIRCGFNKYINGTNESPLYTYTIPVFDATKRTKRQSEATIPEDETDHQALVSEHSSEMDEKLESLEEDEQSPKFVHAEDQEFFNDNEVRYDPFDPYPDLEFKVNDVDTTLVGRLLKNVEPNLIWTWTRDTISYKHLTKDQLVNRFPNTVFTTKLLPRRVRQAVLQVDQFVESCSHDNLDTPVKPPLGDAEWDGIISTHHRAVHRRCKIKANPQQLEALVQESKETLQRAEPHWPQLAQDGIRNVWIVKPGAQSRGRGILLMHSLADILALVQSPFIYETKYVVQKYMERPFLIYNTKFDIRQWFMVTDWNPLTIWMYRSSYVRFCSQEYDVSRTDEAVHLSNNAIQCKYRNGLRDHRLPHENMWDSDTFNAFLEESGWGGAWKDTIYTGMKDALVAAMLAAQVQMDAFRNGFELFGADFMLSEDLRPWLIEINSSPCMAATSSVTRRLCAQCLQDIIKVVVDYRACRDADTGEFELIYRDTQKLQTAQPYHLRSMFQVTGKQILRHPPPPPLDKPKRPLKPKAVAVPVRPLRLISLSMDNP</sequence>
<dbReference type="GO" id="GO:0070736">
    <property type="term" value="F:protein-glycine ligase activity, initiating"/>
    <property type="evidence" value="ECO:0007669"/>
    <property type="project" value="TreeGrafter"/>
</dbReference>
<feature type="region of interest" description="Disordered" evidence="6">
    <location>
        <begin position="484"/>
        <end position="522"/>
    </location>
</feature>
<evidence type="ECO:0000256" key="2">
    <source>
        <dbReference type="ARBA" id="ARBA00022490"/>
    </source>
</evidence>